<dbReference type="InterPro" id="IPR005279">
    <property type="entry name" value="Dipep/tripep_permease"/>
</dbReference>
<feature type="transmembrane region" description="Helical" evidence="10">
    <location>
        <begin position="187"/>
        <end position="208"/>
    </location>
</feature>
<organism evidence="12 13">
    <name type="scientific">Frondihabitans australicus</name>
    <dbReference type="NCBI Taxonomy" id="386892"/>
    <lineage>
        <taxon>Bacteria</taxon>
        <taxon>Bacillati</taxon>
        <taxon>Actinomycetota</taxon>
        <taxon>Actinomycetes</taxon>
        <taxon>Micrococcales</taxon>
        <taxon>Microbacteriaceae</taxon>
        <taxon>Frondihabitans</taxon>
    </lineage>
</organism>
<dbReference type="AlphaFoldDB" id="A0A495IEH2"/>
<dbReference type="InterPro" id="IPR020846">
    <property type="entry name" value="MFS_dom"/>
</dbReference>
<keyword evidence="5 8" id="KW-0812">Transmembrane</keyword>
<keyword evidence="3 8" id="KW-0813">Transport</keyword>
<evidence type="ECO:0000256" key="3">
    <source>
        <dbReference type="ARBA" id="ARBA00022448"/>
    </source>
</evidence>
<keyword evidence="13" id="KW-1185">Reference proteome</keyword>
<name>A0A495IEH2_9MICO</name>
<keyword evidence="7 10" id="KW-0472">Membrane</keyword>
<dbReference type="InterPro" id="IPR036259">
    <property type="entry name" value="MFS_trans_sf"/>
</dbReference>
<proteinExistence type="inferred from homology"/>
<feature type="transmembrane region" description="Helical" evidence="10">
    <location>
        <begin position="161"/>
        <end position="181"/>
    </location>
</feature>
<sequence>MSTTPTDRSTDDSEELDTGFFGQPRPLATLFGVELWERFSFYGMQAILLLYLFYSTAKGGLGIDEATAAGIAGAYSGGVYLATILGAWVADRLLAPQRTLLVSATIVMLGHIALALIPGVGGIAVGLILIAVGSGGLKATATSLVGTLYSEGDTRRDAGFSLYYLGINLGAFVGPLLTGLLQSTLGFHYGFGLAAVGMALGLAQYWFGRRRLPHTTLELPDPLPASGRLRMAIVAVVALVVIVLAVALHLVTASKLAYVVIGVSAAASVAYFIVILTSRIITADERSRVFAFIPLFLASVVFWSIYQQQFTLLTIYAVKRLNRDVFGWEFPVAWVQSINPIFIIILSGVFAAIWTKLGPRQPSTPVKFGLGVGIVGLGFLLFLPFSGTGPHGTPVIAVVLILLVFTVAELMLSPVGLSAATKLAPEKFRTQMVALFFLSVALGSAASGLLAGVYDPTNEVPYFTTLGLVSVAVGVVLLLIARPVLRLMRGVR</sequence>
<feature type="transmembrane region" description="Helical" evidence="10">
    <location>
        <begin position="333"/>
        <end position="354"/>
    </location>
</feature>
<dbReference type="GO" id="GO:0006857">
    <property type="term" value="P:oligopeptide transport"/>
    <property type="evidence" value="ECO:0007669"/>
    <property type="project" value="InterPro"/>
</dbReference>
<feature type="transmembrane region" description="Helical" evidence="10">
    <location>
        <begin position="289"/>
        <end position="306"/>
    </location>
</feature>
<dbReference type="Pfam" id="PF00854">
    <property type="entry name" value="PTR2"/>
    <property type="match status" value="1"/>
</dbReference>
<dbReference type="SUPFAM" id="SSF103473">
    <property type="entry name" value="MFS general substrate transporter"/>
    <property type="match status" value="1"/>
</dbReference>
<evidence type="ECO:0000313" key="12">
    <source>
        <dbReference type="EMBL" id="RKR74179.1"/>
    </source>
</evidence>
<feature type="transmembrane region" description="Helical" evidence="10">
    <location>
        <begin position="433"/>
        <end position="454"/>
    </location>
</feature>
<evidence type="ECO:0000256" key="4">
    <source>
        <dbReference type="ARBA" id="ARBA00022475"/>
    </source>
</evidence>
<dbReference type="CDD" id="cd17346">
    <property type="entry name" value="MFS_DtpA_like"/>
    <property type="match status" value="1"/>
</dbReference>
<evidence type="ECO:0000256" key="6">
    <source>
        <dbReference type="ARBA" id="ARBA00022989"/>
    </source>
</evidence>
<dbReference type="OrthoDB" id="9772725at2"/>
<gene>
    <name evidence="12" type="ORF">C8E83_1287</name>
</gene>
<keyword evidence="4" id="KW-1003">Cell membrane</keyword>
<dbReference type="GO" id="GO:1904680">
    <property type="term" value="F:peptide transmembrane transporter activity"/>
    <property type="evidence" value="ECO:0007669"/>
    <property type="project" value="InterPro"/>
</dbReference>
<feature type="transmembrane region" description="Helical" evidence="10">
    <location>
        <begin position="35"/>
        <end position="54"/>
    </location>
</feature>
<evidence type="ECO:0000313" key="13">
    <source>
        <dbReference type="Proteomes" id="UP000280008"/>
    </source>
</evidence>
<dbReference type="Gene3D" id="1.20.1250.20">
    <property type="entry name" value="MFS general substrate transporter like domains"/>
    <property type="match status" value="1"/>
</dbReference>
<comment type="similarity">
    <text evidence="2 8">Belongs to the major facilitator superfamily. Proton-dependent oligopeptide transporter (POT/PTR) (TC 2.A.17) family.</text>
</comment>
<dbReference type="Proteomes" id="UP000280008">
    <property type="component" value="Unassembled WGS sequence"/>
</dbReference>
<keyword evidence="6 10" id="KW-1133">Transmembrane helix</keyword>
<dbReference type="InterPro" id="IPR000109">
    <property type="entry name" value="POT_fam"/>
</dbReference>
<comment type="subcellular location">
    <subcellularLocation>
        <location evidence="1">Cell membrane</location>
        <topology evidence="1">Multi-pass membrane protein</topology>
    </subcellularLocation>
    <subcellularLocation>
        <location evidence="8">Membrane</location>
        <topology evidence="8">Multi-pass membrane protein</topology>
    </subcellularLocation>
</comment>
<feature type="transmembrane region" description="Helical" evidence="10">
    <location>
        <begin position="256"/>
        <end position="277"/>
    </location>
</feature>
<feature type="transmembrane region" description="Helical" evidence="10">
    <location>
        <begin position="460"/>
        <end position="480"/>
    </location>
</feature>
<feature type="transmembrane region" description="Helical" evidence="10">
    <location>
        <begin position="229"/>
        <end position="250"/>
    </location>
</feature>
<evidence type="ECO:0000256" key="5">
    <source>
        <dbReference type="ARBA" id="ARBA00022692"/>
    </source>
</evidence>
<dbReference type="EMBL" id="RBKS01000001">
    <property type="protein sequence ID" value="RKR74179.1"/>
    <property type="molecule type" value="Genomic_DNA"/>
</dbReference>
<evidence type="ECO:0000256" key="2">
    <source>
        <dbReference type="ARBA" id="ARBA00005982"/>
    </source>
</evidence>
<dbReference type="PROSITE" id="PS01023">
    <property type="entry name" value="PTR2_2"/>
    <property type="match status" value="1"/>
</dbReference>
<dbReference type="InterPro" id="IPR050171">
    <property type="entry name" value="MFS_Transporters"/>
</dbReference>
<accession>A0A495IEH2</accession>
<evidence type="ECO:0000256" key="10">
    <source>
        <dbReference type="SAM" id="Phobius"/>
    </source>
</evidence>
<comment type="caution">
    <text evidence="12">The sequence shown here is derived from an EMBL/GenBank/DDBJ whole genome shotgun (WGS) entry which is preliminary data.</text>
</comment>
<dbReference type="GO" id="GO:0005886">
    <property type="term" value="C:plasma membrane"/>
    <property type="evidence" value="ECO:0007669"/>
    <property type="project" value="UniProtKB-SubCell"/>
</dbReference>
<dbReference type="InterPro" id="IPR018456">
    <property type="entry name" value="PTR2_symporter_CS"/>
</dbReference>
<dbReference type="PANTHER" id="PTHR23517:SF15">
    <property type="entry name" value="PROTON-DEPENDENT OLIGOPEPTIDE FAMILY TRANSPORT PROTEIN"/>
    <property type="match status" value="1"/>
</dbReference>
<feature type="transmembrane region" description="Helical" evidence="10">
    <location>
        <begin position="366"/>
        <end position="385"/>
    </location>
</feature>
<feature type="domain" description="Major facilitator superfamily (MFS) profile" evidence="11">
    <location>
        <begin position="29"/>
        <end position="485"/>
    </location>
</feature>
<evidence type="ECO:0000256" key="9">
    <source>
        <dbReference type="SAM" id="MobiDB-lite"/>
    </source>
</evidence>
<evidence type="ECO:0000256" key="1">
    <source>
        <dbReference type="ARBA" id="ARBA00004651"/>
    </source>
</evidence>
<evidence type="ECO:0000256" key="8">
    <source>
        <dbReference type="RuleBase" id="RU003755"/>
    </source>
</evidence>
<dbReference type="PANTHER" id="PTHR23517">
    <property type="entry name" value="RESISTANCE PROTEIN MDTM, PUTATIVE-RELATED-RELATED"/>
    <property type="match status" value="1"/>
</dbReference>
<dbReference type="PROSITE" id="PS50850">
    <property type="entry name" value="MFS"/>
    <property type="match status" value="1"/>
</dbReference>
<evidence type="ECO:0000259" key="11">
    <source>
        <dbReference type="PROSITE" id="PS50850"/>
    </source>
</evidence>
<dbReference type="NCBIfam" id="TIGR00924">
    <property type="entry name" value="yjdL_sub1_fam"/>
    <property type="match status" value="1"/>
</dbReference>
<feature type="transmembrane region" description="Helical" evidence="10">
    <location>
        <begin position="66"/>
        <end position="88"/>
    </location>
</feature>
<evidence type="ECO:0000256" key="7">
    <source>
        <dbReference type="ARBA" id="ARBA00023136"/>
    </source>
</evidence>
<feature type="transmembrane region" description="Helical" evidence="10">
    <location>
        <begin position="391"/>
        <end position="412"/>
    </location>
</feature>
<dbReference type="RefSeq" id="WP_121368956.1">
    <property type="nucleotide sequence ID" value="NZ_RBKS01000001.1"/>
</dbReference>
<protein>
    <submittedName>
        <fullName evidence="12">POT family proton-dependent oligopeptide transporter</fullName>
    </submittedName>
</protein>
<reference evidence="12 13" key="1">
    <citation type="submission" date="2018-10" db="EMBL/GenBank/DDBJ databases">
        <title>Sequencing the genomes of 1000 actinobacteria strains.</title>
        <authorList>
            <person name="Klenk H.-P."/>
        </authorList>
    </citation>
    <scope>NUCLEOTIDE SEQUENCE [LARGE SCALE GENOMIC DNA]</scope>
    <source>
        <strain evidence="12 13">DSM 17894</strain>
    </source>
</reference>
<feature type="region of interest" description="Disordered" evidence="9">
    <location>
        <begin position="1"/>
        <end position="20"/>
    </location>
</feature>